<dbReference type="RefSeq" id="WP_309694210.1">
    <property type="nucleotide sequence ID" value="NZ_JAVIZQ010000001.1"/>
</dbReference>
<accession>A0ABU1HVW4</accession>
<dbReference type="Proteomes" id="UP001249291">
    <property type="component" value="Unassembled WGS sequence"/>
</dbReference>
<gene>
    <name evidence="1" type="ORF">QE375_003754</name>
</gene>
<comment type="caution">
    <text evidence="1">The sequence shown here is derived from an EMBL/GenBank/DDBJ whole genome shotgun (WGS) entry which is preliminary data.</text>
</comment>
<dbReference type="EMBL" id="JAVIZQ010000001">
    <property type="protein sequence ID" value="MDR6144200.1"/>
    <property type="molecule type" value="Genomic_DNA"/>
</dbReference>
<proteinExistence type="predicted"/>
<reference evidence="1 2" key="1">
    <citation type="submission" date="2023-08" db="EMBL/GenBank/DDBJ databases">
        <title>Functional and genomic diversity of the sorghum phyllosphere microbiome.</title>
        <authorList>
            <person name="Shade A."/>
        </authorList>
    </citation>
    <scope>NUCLEOTIDE SEQUENCE [LARGE SCALE GENOMIC DNA]</scope>
    <source>
        <strain evidence="1 2">SORGH_AS_0445</strain>
    </source>
</reference>
<keyword evidence="2" id="KW-1185">Reference proteome</keyword>
<name>A0ABU1HVW4_9MICO</name>
<protein>
    <submittedName>
        <fullName evidence="1">Uncharacterized protein</fullName>
    </submittedName>
</protein>
<sequence length="100" mass="10781">MSEACDEAMVAAEQETGESETAILATLDECATADDWIGGLQAHPTAGSFTSYTRAEAIDLLDIACIRRIDAVVCQDAAEQDHLSFELDDPRLPELQVPRA</sequence>
<evidence type="ECO:0000313" key="2">
    <source>
        <dbReference type="Proteomes" id="UP001249291"/>
    </source>
</evidence>
<organism evidence="1 2">
    <name type="scientific">Microbacterium foliorum</name>
    <dbReference type="NCBI Taxonomy" id="104336"/>
    <lineage>
        <taxon>Bacteria</taxon>
        <taxon>Bacillati</taxon>
        <taxon>Actinomycetota</taxon>
        <taxon>Actinomycetes</taxon>
        <taxon>Micrococcales</taxon>
        <taxon>Microbacteriaceae</taxon>
        <taxon>Microbacterium</taxon>
    </lineage>
</organism>
<evidence type="ECO:0000313" key="1">
    <source>
        <dbReference type="EMBL" id="MDR6144200.1"/>
    </source>
</evidence>